<evidence type="ECO:0000313" key="2">
    <source>
        <dbReference type="Proteomes" id="UP000320239"/>
    </source>
</evidence>
<accession>A0A561VIS7</accession>
<reference evidence="1 2" key="1">
    <citation type="submission" date="2019-06" db="EMBL/GenBank/DDBJ databases">
        <title>Sequencing the genomes of 1000 actinobacteria strains.</title>
        <authorList>
            <person name="Klenk H.-P."/>
        </authorList>
    </citation>
    <scope>NUCLEOTIDE SEQUENCE [LARGE SCALE GENOMIC DNA]</scope>
    <source>
        <strain evidence="1 2">DSM 43866</strain>
    </source>
</reference>
<sequence length="43" mass="4871">MVHVVLSLRWGRSARLVFSMIFVGELRVPAKQLASGSACRWVR</sequence>
<keyword evidence="2" id="KW-1185">Reference proteome</keyword>
<comment type="caution">
    <text evidence="1">The sequence shown here is derived from an EMBL/GenBank/DDBJ whole genome shotgun (WGS) entry which is preliminary data.</text>
</comment>
<dbReference type="AlphaFoldDB" id="A0A561VIS7"/>
<organism evidence="1 2">
    <name type="scientific">Actinoplanes teichomyceticus</name>
    <dbReference type="NCBI Taxonomy" id="1867"/>
    <lineage>
        <taxon>Bacteria</taxon>
        <taxon>Bacillati</taxon>
        <taxon>Actinomycetota</taxon>
        <taxon>Actinomycetes</taxon>
        <taxon>Micromonosporales</taxon>
        <taxon>Micromonosporaceae</taxon>
        <taxon>Actinoplanes</taxon>
    </lineage>
</organism>
<proteinExistence type="predicted"/>
<evidence type="ECO:0000313" key="1">
    <source>
        <dbReference type="EMBL" id="TWG11512.1"/>
    </source>
</evidence>
<dbReference type="Proteomes" id="UP000320239">
    <property type="component" value="Unassembled WGS sequence"/>
</dbReference>
<gene>
    <name evidence="1" type="ORF">FHX34_106242</name>
</gene>
<dbReference type="EMBL" id="VIWY01000006">
    <property type="protein sequence ID" value="TWG11512.1"/>
    <property type="molecule type" value="Genomic_DNA"/>
</dbReference>
<protein>
    <submittedName>
        <fullName evidence="1">Uncharacterized protein</fullName>
    </submittedName>
</protein>
<name>A0A561VIS7_ACTTI</name>